<comment type="similarity">
    <text evidence="1">Belongs to the 14-3-3 family.</text>
</comment>
<dbReference type="PANTHER" id="PTHR15838">
    <property type="entry name" value="NUCLEOLAR PROTEIN OF 40 KDA"/>
    <property type="match status" value="1"/>
</dbReference>
<feature type="region of interest" description="Disordered" evidence="2">
    <location>
        <begin position="137"/>
        <end position="164"/>
    </location>
</feature>
<evidence type="ECO:0000313" key="5">
    <source>
        <dbReference type="Proteomes" id="UP000467841"/>
    </source>
</evidence>
<dbReference type="InterPro" id="IPR049588">
    <property type="entry name" value="DHX8_GH2-like"/>
</dbReference>
<evidence type="ECO:0000259" key="3">
    <source>
        <dbReference type="PROSITE" id="PS50126"/>
    </source>
</evidence>
<dbReference type="AlphaFoldDB" id="A0A6D2KXE3"/>
<dbReference type="InterPro" id="IPR003029">
    <property type="entry name" value="S1_domain"/>
</dbReference>
<dbReference type="CDD" id="cd05684">
    <property type="entry name" value="S1_DHX8_helicase"/>
    <property type="match status" value="1"/>
</dbReference>
<accession>A0A6D2KXE3</accession>
<dbReference type="GO" id="GO:0043489">
    <property type="term" value="P:RNA stabilization"/>
    <property type="evidence" value="ECO:0007669"/>
    <property type="project" value="TreeGrafter"/>
</dbReference>
<proteinExistence type="inferred from homology"/>
<dbReference type="Gene3D" id="2.40.50.140">
    <property type="entry name" value="Nucleic acid-binding proteins"/>
    <property type="match status" value="1"/>
</dbReference>
<dbReference type="InterPro" id="IPR012340">
    <property type="entry name" value="NA-bd_OB-fold"/>
</dbReference>
<feature type="region of interest" description="Disordered" evidence="2">
    <location>
        <begin position="335"/>
        <end position="376"/>
    </location>
</feature>
<dbReference type="OrthoDB" id="1713720at2759"/>
<dbReference type="CDD" id="cd21691">
    <property type="entry name" value="GH2-like_DHX8"/>
    <property type="match status" value="1"/>
</dbReference>
<sequence>MKENAKGLAPTHPIRRLGLALNFSVLYYEILNSPDRACNLAKTRWAKDFKALVIEVLSVSAMEKDELKKLNHLSLVSNVCNELETHLGATDKVLAEFIIDLGRNSETVDEFDKKLKKEGAEMPDYFVRSLLTVIHGIYPPKPKSERKKHDGEDRGNEKYKGLAIKDTKDKVKELEKEIELEARERQREEDRNRDRDRGRDRRDSGRDRDRHRDRPRGDEDGEDRRSGRHRERGRRKDEGGDGISDRRRDRKDEYTEGGGANEPELYEVYKGRVTRVMDAGCFVQFDRFRGKEGLVHVSQMATRRVDKAKDFVKRDMEVYVKVISISNDKYSLSMRDVDQSNGTDLIPLKKPREDDSSRSNPSYRTRDGQVTKTGISGIRIVEESDVPPSRRPLKKMSSPERWEAKQLIASGALKQSEFPNYDEDEGGMLYQEEGAEEEELEIEMNEDEPAFLQGQTRYSVDMSPVKIFKNPEGSLSRAAALQSALTKERREMKEQQQRTMLDSIPRI</sequence>
<dbReference type="InterPro" id="IPR049621">
    <property type="entry name" value="S1_DHX8_helicase"/>
</dbReference>
<dbReference type="PROSITE" id="PS50126">
    <property type="entry name" value="S1"/>
    <property type="match status" value="1"/>
</dbReference>
<dbReference type="Pfam" id="PF00244">
    <property type="entry name" value="14-3-3"/>
    <property type="match status" value="1"/>
</dbReference>
<evidence type="ECO:0000256" key="2">
    <source>
        <dbReference type="SAM" id="MobiDB-lite"/>
    </source>
</evidence>
<dbReference type="Gene3D" id="1.20.190.20">
    <property type="entry name" value="14-3-3 domain"/>
    <property type="match status" value="1"/>
</dbReference>
<dbReference type="GO" id="GO:0003723">
    <property type="term" value="F:RNA binding"/>
    <property type="evidence" value="ECO:0007669"/>
    <property type="project" value="TreeGrafter"/>
</dbReference>
<feature type="region of interest" description="Disordered" evidence="2">
    <location>
        <begin position="182"/>
        <end position="261"/>
    </location>
</feature>
<feature type="region of interest" description="Disordered" evidence="2">
    <location>
        <begin position="488"/>
        <end position="507"/>
    </location>
</feature>
<dbReference type="Pfam" id="PF00575">
    <property type="entry name" value="S1"/>
    <property type="match status" value="1"/>
</dbReference>
<dbReference type="Proteomes" id="UP000467841">
    <property type="component" value="Unassembled WGS sequence"/>
</dbReference>
<feature type="compositionally biased region" description="Basic and acidic residues" evidence="2">
    <location>
        <begin position="182"/>
        <end position="225"/>
    </location>
</feature>
<feature type="compositionally biased region" description="Basic and acidic residues" evidence="2">
    <location>
        <begin position="234"/>
        <end position="254"/>
    </location>
</feature>
<dbReference type="SUPFAM" id="SSF48445">
    <property type="entry name" value="14-3-3 protein"/>
    <property type="match status" value="1"/>
</dbReference>
<evidence type="ECO:0000256" key="1">
    <source>
        <dbReference type="ARBA" id="ARBA00006141"/>
    </source>
</evidence>
<dbReference type="SMART" id="SM00316">
    <property type="entry name" value="S1"/>
    <property type="match status" value="1"/>
</dbReference>
<dbReference type="InterPro" id="IPR036815">
    <property type="entry name" value="14-3-3_dom_sf"/>
</dbReference>
<dbReference type="FunFam" id="2.40.50.140:FF:000061">
    <property type="entry name" value="ATP-dependent RNA helicase DHX8"/>
    <property type="match status" value="1"/>
</dbReference>
<dbReference type="PANTHER" id="PTHR15838:SF1">
    <property type="entry name" value="ZINC FINGER CCHC DOMAIN-CONTAINING PROTEIN 17"/>
    <property type="match status" value="1"/>
</dbReference>
<organism evidence="4 5">
    <name type="scientific">Microthlaspi erraticum</name>
    <dbReference type="NCBI Taxonomy" id="1685480"/>
    <lineage>
        <taxon>Eukaryota</taxon>
        <taxon>Viridiplantae</taxon>
        <taxon>Streptophyta</taxon>
        <taxon>Embryophyta</taxon>
        <taxon>Tracheophyta</taxon>
        <taxon>Spermatophyta</taxon>
        <taxon>Magnoliopsida</taxon>
        <taxon>eudicotyledons</taxon>
        <taxon>Gunneridae</taxon>
        <taxon>Pentapetalae</taxon>
        <taxon>rosids</taxon>
        <taxon>malvids</taxon>
        <taxon>Brassicales</taxon>
        <taxon>Brassicaceae</taxon>
        <taxon>Coluteocarpeae</taxon>
        <taxon>Microthlaspi</taxon>
    </lineage>
</organism>
<keyword evidence="5" id="KW-1185">Reference proteome</keyword>
<name>A0A6D2KXE3_9BRAS</name>
<protein>
    <recommendedName>
        <fullName evidence="3">S1 motif domain-containing protein</fullName>
    </recommendedName>
</protein>
<evidence type="ECO:0000313" key="4">
    <source>
        <dbReference type="EMBL" id="CAA7061677.1"/>
    </source>
</evidence>
<feature type="compositionally biased region" description="Basic and acidic residues" evidence="2">
    <location>
        <begin position="147"/>
        <end position="164"/>
    </location>
</feature>
<gene>
    <name evidence="4" type="ORF">MERR_LOCUS48913</name>
</gene>
<dbReference type="EMBL" id="CACVBM020001884">
    <property type="protein sequence ID" value="CAA7061677.1"/>
    <property type="molecule type" value="Genomic_DNA"/>
</dbReference>
<dbReference type="InterPro" id="IPR023410">
    <property type="entry name" value="14-3-3_domain"/>
</dbReference>
<reference evidence="4" key="1">
    <citation type="submission" date="2020-01" db="EMBL/GenBank/DDBJ databases">
        <authorList>
            <person name="Mishra B."/>
        </authorList>
    </citation>
    <scope>NUCLEOTIDE SEQUENCE [LARGE SCALE GENOMIC DNA]</scope>
</reference>
<feature type="domain" description="S1 motif" evidence="3">
    <location>
        <begin position="266"/>
        <end position="335"/>
    </location>
</feature>
<comment type="caution">
    <text evidence="4">The sequence shown here is derived from an EMBL/GenBank/DDBJ whole genome shotgun (WGS) entry which is preliminary data.</text>
</comment>
<dbReference type="SUPFAM" id="SSF50249">
    <property type="entry name" value="Nucleic acid-binding proteins"/>
    <property type="match status" value="1"/>
</dbReference>